<feature type="region of interest" description="Disordered" evidence="1">
    <location>
        <begin position="75"/>
        <end position="97"/>
    </location>
</feature>
<dbReference type="EMBL" id="HBKQ01018209">
    <property type="protein sequence ID" value="CAE2232045.1"/>
    <property type="molecule type" value="Transcribed_RNA"/>
</dbReference>
<name>A0A7S4IKB5_9STRA</name>
<protein>
    <submittedName>
        <fullName evidence="2">Uncharacterized protein</fullName>
    </submittedName>
</protein>
<proteinExistence type="predicted"/>
<organism evidence="2">
    <name type="scientific">Odontella aurita</name>
    <dbReference type="NCBI Taxonomy" id="265563"/>
    <lineage>
        <taxon>Eukaryota</taxon>
        <taxon>Sar</taxon>
        <taxon>Stramenopiles</taxon>
        <taxon>Ochrophyta</taxon>
        <taxon>Bacillariophyta</taxon>
        <taxon>Mediophyceae</taxon>
        <taxon>Biddulphiophycidae</taxon>
        <taxon>Eupodiscales</taxon>
        <taxon>Odontellaceae</taxon>
        <taxon>Odontella</taxon>
    </lineage>
</organism>
<dbReference type="AlphaFoldDB" id="A0A7S4IKB5"/>
<evidence type="ECO:0000256" key="1">
    <source>
        <dbReference type="SAM" id="MobiDB-lite"/>
    </source>
</evidence>
<feature type="compositionally biased region" description="Polar residues" evidence="1">
    <location>
        <begin position="86"/>
        <end position="96"/>
    </location>
</feature>
<evidence type="ECO:0000313" key="2">
    <source>
        <dbReference type="EMBL" id="CAE2232045.1"/>
    </source>
</evidence>
<sequence>MLPLNNPFTIQSRNSIVSDSFVNLIVWQLVNSLMEWNQQLKLFRLNADDNTFCSCSFLIELPCFSDEDSRCRPAYAPNGTAPSPVPNKSTTSSTLLSEVRKNPPTTFLRTEPLACFARYVNFFSSLLESNVLRTQPGKRK</sequence>
<accession>A0A7S4IKB5</accession>
<gene>
    <name evidence="2" type="ORF">OAUR00152_LOCUS12326</name>
</gene>
<reference evidence="2" key="1">
    <citation type="submission" date="2021-01" db="EMBL/GenBank/DDBJ databases">
        <authorList>
            <person name="Corre E."/>
            <person name="Pelletier E."/>
            <person name="Niang G."/>
            <person name="Scheremetjew M."/>
            <person name="Finn R."/>
            <person name="Kale V."/>
            <person name="Holt S."/>
            <person name="Cochrane G."/>
            <person name="Meng A."/>
            <person name="Brown T."/>
            <person name="Cohen L."/>
        </authorList>
    </citation>
    <scope>NUCLEOTIDE SEQUENCE</scope>
    <source>
        <strain evidence="2">Isolate 1302-5</strain>
    </source>
</reference>